<name>A0A0B6Z6A4_9EUPU</name>
<organism evidence="2">
    <name type="scientific">Arion vulgaris</name>
    <dbReference type="NCBI Taxonomy" id="1028688"/>
    <lineage>
        <taxon>Eukaryota</taxon>
        <taxon>Metazoa</taxon>
        <taxon>Spiralia</taxon>
        <taxon>Lophotrochozoa</taxon>
        <taxon>Mollusca</taxon>
        <taxon>Gastropoda</taxon>
        <taxon>Heterobranchia</taxon>
        <taxon>Euthyneura</taxon>
        <taxon>Panpulmonata</taxon>
        <taxon>Eupulmonata</taxon>
        <taxon>Stylommatophora</taxon>
        <taxon>Helicina</taxon>
        <taxon>Arionoidea</taxon>
        <taxon>Arionidae</taxon>
        <taxon>Arion</taxon>
    </lineage>
</organism>
<feature type="non-terminal residue" evidence="2">
    <location>
        <position position="1"/>
    </location>
</feature>
<dbReference type="InterPro" id="IPR017441">
    <property type="entry name" value="Protein_kinase_ATP_BS"/>
</dbReference>
<keyword evidence="1" id="KW-0547">Nucleotide-binding</keyword>
<evidence type="ECO:0008006" key="3">
    <source>
        <dbReference type="Google" id="ProtNLM"/>
    </source>
</evidence>
<dbReference type="SUPFAM" id="SSF56112">
    <property type="entry name" value="Protein kinase-like (PK-like)"/>
    <property type="match status" value="1"/>
</dbReference>
<feature type="binding site" evidence="1">
    <location>
        <position position="45"/>
    </location>
    <ligand>
        <name>ATP</name>
        <dbReference type="ChEBI" id="CHEBI:30616"/>
    </ligand>
</feature>
<dbReference type="InterPro" id="IPR011009">
    <property type="entry name" value="Kinase-like_dom_sf"/>
</dbReference>
<protein>
    <recommendedName>
        <fullName evidence="3">Protein kinase domain-containing protein</fullName>
    </recommendedName>
</protein>
<reference evidence="2" key="1">
    <citation type="submission" date="2014-12" db="EMBL/GenBank/DDBJ databases">
        <title>Insight into the proteome of Arion vulgaris.</title>
        <authorList>
            <person name="Aradska J."/>
            <person name="Bulat T."/>
            <person name="Smidak R."/>
            <person name="Sarate P."/>
            <person name="Gangsoo J."/>
            <person name="Sialana F."/>
            <person name="Bilban M."/>
            <person name="Lubec G."/>
        </authorList>
    </citation>
    <scope>NUCLEOTIDE SEQUENCE</scope>
    <source>
        <tissue evidence="2">Skin</tissue>
    </source>
</reference>
<keyword evidence="1" id="KW-0067">ATP-binding</keyword>
<dbReference type="PROSITE" id="PS00107">
    <property type="entry name" value="PROTEIN_KINASE_ATP"/>
    <property type="match status" value="1"/>
</dbReference>
<dbReference type="GO" id="GO:0005524">
    <property type="term" value="F:ATP binding"/>
    <property type="evidence" value="ECO:0007669"/>
    <property type="project" value="UniProtKB-UniRule"/>
</dbReference>
<proteinExistence type="predicted"/>
<feature type="non-terminal residue" evidence="2">
    <location>
        <position position="85"/>
    </location>
</feature>
<gene>
    <name evidence="2" type="primary">ORF50483</name>
</gene>
<sequence>PRMLHEREVIHYRDAYGQYVTIGSGTFANVTLGELKGSHLHVVIKSFRNWSYGYLVREIRLHRYVEQLGITSILIGLLPLGPLVG</sequence>
<dbReference type="EMBL" id="HACG01017188">
    <property type="protein sequence ID" value="CEK64053.1"/>
    <property type="molecule type" value="Transcribed_RNA"/>
</dbReference>
<evidence type="ECO:0000256" key="1">
    <source>
        <dbReference type="PROSITE-ProRule" id="PRU10141"/>
    </source>
</evidence>
<dbReference type="AlphaFoldDB" id="A0A0B6Z6A4"/>
<accession>A0A0B6Z6A4</accession>
<evidence type="ECO:0000313" key="2">
    <source>
        <dbReference type="EMBL" id="CEK64053.1"/>
    </source>
</evidence>